<protein>
    <submittedName>
        <fullName evidence="1">Uncharacterized protein</fullName>
    </submittedName>
</protein>
<evidence type="ECO:0000313" key="1">
    <source>
        <dbReference type="EMBL" id="MBW94609.1"/>
    </source>
</evidence>
<accession>A0A2P2JMB9</accession>
<reference evidence="1" key="1">
    <citation type="submission" date="2018-02" db="EMBL/GenBank/DDBJ databases">
        <title>Rhizophora mucronata_Transcriptome.</title>
        <authorList>
            <person name="Meera S.P."/>
            <person name="Sreeshan A."/>
            <person name="Augustine A."/>
        </authorList>
    </citation>
    <scope>NUCLEOTIDE SEQUENCE</scope>
    <source>
        <tissue evidence="1">Leaf</tissue>
    </source>
</reference>
<dbReference type="AlphaFoldDB" id="A0A2P2JMB9"/>
<proteinExistence type="predicted"/>
<sequence>MQPIPLFRLYYLEVNKYRRRCSSWDRSWMAKIECNWSFMQPQLIKLMGKFYQTMIRIAILYDSKIWTTKKDAHKRSDEDGIIGICSYSRKY</sequence>
<organism evidence="1">
    <name type="scientific">Rhizophora mucronata</name>
    <name type="common">Asiatic mangrove</name>
    <dbReference type="NCBI Taxonomy" id="61149"/>
    <lineage>
        <taxon>Eukaryota</taxon>
        <taxon>Viridiplantae</taxon>
        <taxon>Streptophyta</taxon>
        <taxon>Embryophyta</taxon>
        <taxon>Tracheophyta</taxon>
        <taxon>Spermatophyta</taxon>
        <taxon>Magnoliopsida</taxon>
        <taxon>eudicotyledons</taxon>
        <taxon>Gunneridae</taxon>
        <taxon>Pentapetalae</taxon>
        <taxon>rosids</taxon>
        <taxon>fabids</taxon>
        <taxon>Malpighiales</taxon>
        <taxon>Rhizophoraceae</taxon>
        <taxon>Rhizophora</taxon>
    </lineage>
</organism>
<name>A0A2P2JMB9_RHIMU</name>
<dbReference type="EMBL" id="GGEC01014126">
    <property type="protein sequence ID" value="MBW94609.1"/>
    <property type="molecule type" value="Transcribed_RNA"/>
</dbReference>